<evidence type="ECO:0000256" key="1">
    <source>
        <dbReference type="SAM" id="SignalP"/>
    </source>
</evidence>
<evidence type="ECO:0000313" key="2">
    <source>
        <dbReference type="EMBL" id="KAK4451252.1"/>
    </source>
</evidence>
<gene>
    <name evidence="2" type="ORF">QBC34DRAFT_458852</name>
</gene>
<reference evidence="2" key="2">
    <citation type="submission" date="2023-05" db="EMBL/GenBank/DDBJ databases">
        <authorList>
            <consortium name="Lawrence Berkeley National Laboratory"/>
            <person name="Steindorff A."/>
            <person name="Hensen N."/>
            <person name="Bonometti L."/>
            <person name="Westerberg I."/>
            <person name="Brannstrom I.O."/>
            <person name="Guillou S."/>
            <person name="Cros-Aarteil S."/>
            <person name="Calhoun S."/>
            <person name="Haridas S."/>
            <person name="Kuo A."/>
            <person name="Mondo S."/>
            <person name="Pangilinan J."/>
            <person name="Riley R."/>
            <person name="Labutti K."/>
            <person name="Andreopoulos B."/>
            <person name="Lipzen A."/>
            <person name="Chen C."/>
            <person name="Yanf M."/>
            <person name="Daum C."/>
            <person name="Ng V."/>
            <person name="Clum A."/>
            <person name="Ohm R."/>
            <person name="Martin F."/>
            <person name="Silar P."/>
            <person name="Natvig D."/>
            <person name="Lalanne C."/>
            <person name="Gautier V."/>
            <person name="Ament-Velasquez S.L."/>
            <person name="Kruys A."/>
            <person name="Hutchinson M.I."/>
            <person name="Powell A.J."/>
            <person name="Barry K."/>
            <person name="Miller A.N."/>
            <person name="Grigoriev I.V."/>
            <person name="Debuchy R."/>
            <person name="Gladieux P."/>
            <person name="Thoren M.H."/>
            <person name="Johannesson H."/>
        </authorList>
    </citation>
    <scope>NUCLEOTIDE SEQUENCE</scope>
    <source>
        <strain evidence="2">PSN243</strain>
    </source>
</reference>
<protein>
    <submittedName>
        <fullName evidence="2">Uncharacterized protein</fullName>
    </submittedName>
</protein>
<sequence>MQLLTLFVATAALITPIAADFHLLYSDWVNSNRRDFFTCPSNYWTNKCWCNGDRRSNTAFWSEQSNGQIRLKLKKVCGVAEVDFWWRPSGVSGDSRVRWQAYIPNADGRVVATCYNNGERALKPDCNLGLLSQNRVYDGWVCYSAICGSA</sequence>
<reference evidence="2" key="1">
    <citation type="journal article" date="2023" name="Mol. Phylogenet. Evol.">
        <title>Genome-scale phylogeny and comparative genomics of the fungal order Sordariales.</title>
        <authorList>
            <person name="Hensen N."/>
            <person name="Bonometti L."/>
            <person name="Westerberg I."/>
            <person name="Brannstrom I.O."/>
            <person name="Guillou S."/>
            <person name="Cros-Aarteil S."/>
            <person name="Calhoun S."/>
            <person name="Haridas S."/>
            <person name="Kuo A."/>
            <person name="Mondo S."/>
            <person name="Pangilinan J."/>
            <person name="Riley R."/>
            <person name="LaButti K."/>
            <person name="Andreopoulos B."/>
            <person name="Lipzen A."/>
            <person name="Chen C."/>
            <person name="Yan M."/>
            <person name="Daum C."/>
            <person name="Ng V."/>
            <person name="Clum A."/>
            <person name="Steindorff A."/>
            <person name="Ohm R.A."/>
            <person name="Martin F."/>
            <person name="Silar P."/>
            <person name="Natvig D.O."/>
            <person name="Lalanne C."/>
            <person name="Gautier V."/>
            <person name="Ament-Velasquez S.L."/>
            <person name="Kruys A."/>
            <person name="Hutchinson M.I."/>
            <person name="Powell A.J."/>
            <person name="Barry K."/>
            <person name="Miller A.N."/>
            <person name="Grigoriev I.V."/>
            <person name="Debuchy R."/>
            <person name="Gladieux P."/>
            <person name="Hiltunen Thoren M."/>
            <person name="Johannesson H."/>
        </authorList>
    </citation>
    <scope>NUCLEOTIDE SEQUENCE</scope>
    <source>
        <strain evidence="2">PSN243</strain>
    </source>
</reference>
<feature type="signal peptide" evidence="1">
    <location>
        <begin position="1"/>
        <end position="19"/>
    </location>
</feature>
<comment type="caution">
    <text evidence="2">The sequence shown here is derived from an EMBL/GenBank/DDBJ whole genome shotgun (WGS) entry which is preliminary data.</text>
</comment>
<dbReference type="AlphaFoldDB" id="A0AAV9GV45"/>
<name>A0AAV9GV45_9PEZI</name>
<organism evidence="2 3">
    <name type="scientific">Podospora aff. communis PSN243</name>
    <dbReference type="NCBI Taxonomy" id="3040156"/>
    <lineage>
        <taxon>Eukaryota</taxon>
        <taxon>Fungi</taxon>
        <taxon>Dikarya</taxon>
        <taxon>Ascomycota</taxon>
        <taxon>Pezizomycotina</taxon>
        <taxon>Sordariomycetes</taxon>
        <taxon>Sordariomycetidae</taxon>
        <taxon>Sordariales</taxon>
        <taxon>Podosporaceae</taxon>
        <taxon>Podospora</taxon>
    </lineage>
</organism>
<keyword evidence="1" id="KW-0732">Signal</keyword>
<feature type="chain" id="PRO_5043664647" evidence="1">
    <location>
        <begin position="20"/>
        <end position="150"/>
    </location>
</feature>
<accession>A0AAV9GV45</accession>
<dbReference type="EMBL" id="MU865929">
    <property type="protein sequence ID" value="KAK4451252.1"/>
    <property type="molecule type" value="Genomic_DNA"/>
</dbReference>
<dbReference type="Proteomes" id="UP001321760">
    <property type="component" value="Unassembled WGS sequence"/>
</dbReference>
<proteinExistence type="predicted"/>
<keyword evidence="3" id="KW-1185">Reference proteome</keyword>
<evidence type="ECO:0000313" key="3">
    <source>
        <dbReference type="Proteomes" id="UP001321760"/>
    </source>
</evidence>